<evidence type="ECO:0000259" key="1">
    <source>
        <dbReference type="Pfam" id="PF07463"/>
    </source>
</evidence>
<organism evidence="3 4">
    <name type="scientific">Qipengyuania aquimaris</name>
    <dbReference type="NCBI Taxonomy" id="255984"/>
    <lineage>
        <taxon>Bacteria</taxon>
        <taxon>Pseudomonadati</taxon>
        <taxon>Pseudomonadota</taxon>
        <taxon>Alphaproteobacteria</taxon>
        <taxon>Sphingomonadales</taxon>
        <taxon>Erythrobacteraceae</taxon>
        <taxon>Qipengyuania</taxon>
    </lineage>
</organism>
<dbReference type="RefSeq" id="WP_160594190.1">
    <property type="nucleotide sequence ID" value="NZ_WTYI01000001.1"/>
</dbReference>
<evidence type="ECO:0000313" key="4">
    <source>
        <dbReference type="Proteomes" id="UP000432727"/>
    </source>
</evidence>
<dbReference type="Proteomes" id="UP000432727">
    <property type="component" value="Unassembled WGS sequence"/>
</dbReference>
<comment type="caution">
    <text evidence="3">The sequence shown here is derived from an EMBL/GenBank/DDBJ whole genome shotgun (WGS) entry which is preliminary data.</text>
</comment>
<keyword evidence="4" id="KW-1185">Reference proteome</keyword>
<dbReference type="Pfam" id="PF07463">
    <property type="entry name" value="NUMOD4"/>
    <property type="match status" value="1"/>
</dbReference>
<feature type="domain" description="NUMOD4" evidence="1">
    <location>
        <begin position="4"/>
        <end position="47"/>
    </location>
</feature>
<dbReference type="InterPro" id="IPR010902">
    <property type="entry name" value="NUMOD4"/>
</dbReference>
<sequence>MEGEEWHVIGRFWEYEVSNLGRVRRIDSGHVKDPTIRKDGRLTVHLTSGKKSSVCQVHSLVAEAFIGPRPRNQIVRFKDGDTQNCRAANLYYVRRSEVTPLFPPPTQKLSSVDVSRIRHLLGEGVKANVIAAAFGISESHLSNIRNSKKWVAQPGEKD</sequence>
<dbReference type="EMBL" id="WTYI01000001">
    <property type="protein sequence ID" value="MXO94808.1"/>
    <property type="molecule type" value="Genomic_DNA"/>
</dbReference>
<accession>A0A6I4TJQ1</accession>
<name>A0A6I4TJQ1_9SPHN</name>
<dbReference type="Pfam" id="PF13392">
    <property type="entry name" value="HNH_3"/>
    <property type="match status" value="1"/>
</dbReference>
<dbReference type="SUPFAM" id="SSF54060">
    <property type="entry name" value="His-Me finger endonucleases"/>
    <property type="match status" value="1"/>
</dbReference>
<dbReference type="AlphaFoldDB" id="A0A6I4TJQ1"/>
<evidence type="ECO:0000259" key="2">
    <source>
        <dbReference type="Pfam" id="PF13392"/>
    </source>
</evidence>
<evidence type="ECO:0008006" key="5">
    <source>
        <dbReference type="Google" id="ProtNLM"/>
    </source>
</evidence>
<dbReference type="InterPro" id="IPR003615">
    <property type="entry name" value="HNH_nuc"/>
</dbReference>
<gene>
    <name evidence="3" type="ORF">GRI34_00060</name>
</gene>
<proteinExistence type="predicted"/>
<dbReference type="GO" id="GO:0016788">
    <property type="term" value="F:hydrolase activity, acting on ester bonds"/>
    <property type="evidence" value="ECO:0007669"/>
    <property type="project" value="InterPro"/>
</dbReference>
<dbReference type="OrthoDB" id="7412888at2"/>
<dbReference type="InterPro" id="IPR044925">
    <property type="entry name" value="His-Me_finger_sf"/>
</dbReference>
<reference evidence="3 4" key="1">
    <citation type="submission" date="2019-12" db="EMBL/GenBank/DDBJ databases">
        <title>Genomic-based taxomic classification of the family Erythrobacteraceae.</title>
        <authorList>
            <person name="Xu L."/>
        </authorList>
    </citation>
    <scope>NUCLEOTIDE SEQUENCE [LARGE SCALE GENOMIC DNA]</scope>
    <source>
        <strain evidence="3 4">JCM 12189</strain>
    </source>
</reference>
<protein>
    <recommendedName>
        <fullName evidence="5">HNH endonuclease</fullName>
    </recommendedName>
</protein>
<dbReference type="Gene3D" id="3.90.75.20">
    <property type="match status" value="1"/>
</dbReference>
<feature type="domain" description="HNH nuclease" evidence="2">
    <location>
        <begin position="56"/>
        <end position="98"/>
    </location>
</feature>
<evidence type="ECO:0000313" key="3">
    <source>
        <dbReference type="EMBL" id="MXO94808.1"/>
    </source>
</evidence>